<evidence type="ECO:0000313" key="3">
    <source>
        <dbReference type="EMBL" id="SIN65305.1"/>
    </source>
</evidence>
<organism evidence="3 4">
    <name type="scientific">Chitinophaga niabensis</name>
    <dbReference type="NCBI Taxonomy" id="536979"/>
    <lineage>
        <taxon>Bacteria</taxon>
        <taxon>Pseudomonadati</taxon>
        <taxon>Bacteroidota</taxon>
        <taxon>Chitinophagia</taxon>
        <taxon>Chitinophagales</taxon>
        <taxon>Chitinophagaceae</taxon>
        <taxon>Chitinophaga</taxon>
    </lineage>
</organism>
<dbReference type="Pfam" id="PF00561">
    <property type="entry name" value="Abhydrolase_1"/>
    <property type="match status" value="1"/>
</dbReference>
<dbReference type="PRINTS" id="PR00412">
    <property type="entry name" value="EPOXHYDRLASE"/>
</dbReference>
<dbReference type="GO" id="GO:0016787">
    <property type="term" value="F:hydrolase activity"/>
    <property type="evidence" value="ECO:0007669"/>
    <property type="project" value="UniProtKB-KW"/>
</dbReference>
<dbReference type="EMBL" id="FSRA01000001">
    <property type="protein sequence ID" value="SIN65305.1"/>
    <property type="molecule type" value="Genomic_DNA"/>
</dbReference>
<dbReference type="InterPro" id="IPR000073">
    <property type="entry name" value="AB_hydrolase_1"/>
</dbReference>
<proteinExistence type="predicted"/>
<dbReference type="AlphaFoldDB" id="A0A1N6D3E6"/>
<dbReference type="SUPFAM" id="SSF53474">
    <property type="entry name" value="alpha/beta-Hydrolases"/>
    <property type="match status" value="1"/>
</dbReference>
<gene>
    <name evidence="3" type="ORF">SAMN04488055_0198</name>
</gene>
<reference evidence="3 4" key="1">
    <citation type="submission" date="2016-11" db="EMBL/GenBank/DDBJ databases">
        <authorList>
            <person name="Jaros S."/>
            <person name="Januszkiewicz K."/>
            <person name="Wedrychowicz H."/>
        </authorList>
    </citation>
    <scope>NUCLEOTIDE SEQUENCE [LARGE SCALE GENOMIC DNA]</scope>
    <source>
        <strain evidence="3 4">DSM 24787</strain>
    </source>
</reference>
<protein>
    <submittedName>
        <fullName evidence="3">Haloacetate dehalogenase</fullName>
    </submittedName>
</protein>
<dbReference type="Proteomes" id="UP000185003">
    <property type="component" value="Unassembled WGS sequence"/>
</dbReference>
<keyword evidence="4" id="KW-1185">Reference proteome</keyword>
<dbReference type="Gene3D" id="3.40.50.1820">
    <property type="entry name" value="alpha/beta hydrolase"/>
    <property type="match status" value="1"/>
</dbReference>
<sequence>MNNTESFKLTTPEATIFLQRLGSGPPLLLLHGFPQTHLMWRDVAPLLAKHFTVICADLRGYGRSSCPSSDAEHTPYAKRAMANDMVLIMEQLGFPKFSVAGHDRGGRVAYRLALDHPERVERLAVLDIIPTAEVWDRADKRLATSFWPWSLLSQPAPFPEILIANAPDAVIDNALNEWGTPGTVFPTKVRNAYIEPLRNNAHVHAICEDYRASVVLDYDHDRHDLSNGHRIKCPVLVLWSADSALDNWYKTDGGPLAIWRKWAYNVQGWPVSGGHFFPEEIPEETAIALTQFFL</sequence>
<accession>A0A1N6D3E6</accession>
<name>A0A1N6D3E6_9BACT</name>
<dbReference type="PANTHER" id="PTHR43329">
    <property type="entry name" value="EPOXIDE HYDROLASE"/>
    <property type="match status" value="1"/>
</dbReference>
<dbReference type="InterPro" id="IPR029058">
    <property type="entry name" value="AB_hydrolase_fold"/>
</dbReference>
<evidence type="ECO:0000259" key="2">
    <source>
        <dbReference type="Pfam" id="PF00561"/>
    </source>
</evidence>
<feature type="domain" description="AB hydrolase-1" evidence="2">
    <location>
        <begin position="25"/>
        <end position="246"/>
    </location>
</feature>
<dbReference type="PRINTS" id="PR00111">
    <property type="entry name" value="ABHYDROLASE"/>
</dbReference>
<dbReference type="InterPro" id="IPR000639">
    <property type="entry name" value="Epox_hydrolase-like"/>
</dbReference>
<evidence type="ECO:0000256" key="1">
    <source>
        <dbReference type="ARBA" id="ARBA00022801"/>
    </source>
</evidence>
<keyword evidence="1" id="KW-0378">Hydrolase</keyword>
<dbReference type="OrthoDB" id="9773293at2"/>
<evidence type="ECO:0000313" key="4">
    <source>
        <dbReference type="Proteomes" id="UP000185003"/>
    </source>
</evidence>
<dbReference type="RefSeq" id="WP_074237316.1">
    <property type="nucleotide sequence ID" value="NZ_FSRA01000001.1"/>
</dbReference>
<dbReference type="STRING" id="536979.SAMN04488055_0198"/>